<evidence type="ECO:0000313" key="1">
    <source>
        <dbReference type="EMBL" id="WDE02380.1"/>
    </source>
</evidence>
<dbReference type="InterPro" id="IPR007404">
    <property type="entry name" value="YdjM-like"/>
</dbReference>
<keyword evidence="1" id="KW-0378">Hydrolase</keyword>
<organism evidence="1 2">
    <name type="scientific">Thalassomonas actiniarum</name>
    <dbReference type="NCBI Taxonomy" id="485447"/>
    <lineage>
        <taxon>Bacteria</taxon>
        <taxon>Pseudomonadati</taxon>
        <taxon>Pseudomonadota</taxon>
        <taxon>Gammaproteobacteria</taxon>
        <taxon>Alteromonadales</taxon>
        <taxon>Colwelliaceae</taxon>
        <taxon>Thalassomonas</taxon>
    </lineage>
</organism>
<accession>A0AAE9YWC8</accession>
<keyword evidence="2" id="KW-1185">Reference proteome</keyword>
<gene>
    <name evidence="1" type="ORF">SG35_028625</name>
</gene>
<proteinExistence type="predicted"/>
<dbReference type="Proteomes" id="UP000032568">
    <property type="component" value="Chromosome pTact"/>
</dbReference>
<evidence type="ECO:0000313" key="2">
    <source>
        <dbReference type="Proteomes" id="UP000032568"/>
    </source>
</evidence>
<dbReference type="KEGG" id="tact:SG35_028625"/>
<protein>
    <submittedName>
        <fullName evidence="1">Metal-dependent hydrolase</fullName>
    </submittedName>
</protein>
<dbReference type="GO" id="GO:0016787">
    <property type="term" value="F:hydrolase activity"/>
    <property type="evidence" value="ECO:0007669"/>
    <property type="project" value="UniProtKB-KW"/>
</dbReference>
<dbReference type="EMBL" id="CP059736">
    <property type="protein sequence ID" value="WDE02380.1"/>
    <property type="molecule type" value="Genomic_DNA"/>
</dbReference>
<reference evidence="1 2" key="1">
    <citation type="journal article" date="2015" name="Genome Announc.">
        <title>Draft Genome Sequences of Marine Isolates of Thalassomonas viridans and Thalassomonas actiniarum.</title>
        <authorList>
            <person name="Olonade I."/>
            <person name="van Zyl L.J."/>
            <person name="Trindade M."/>
        </authorList>
    </citation>
    <scope>NUCLEOTIDE SEQUENCE [LARGE SCALE GENOMIC DNA]</scope>
    <source>
        <strain evidence="1 2">A5K-106</strain>
    </source>
</reference>
<dbReference type="AlphaFoldDB" id="A0AAE9YWC8"/>
<reference evidence="1 2" key="2">
    <citation type="journal article" date="2022" name="Mar. Drugs">
        <title>Bioassay-Guided Fractionation Leads to the Detection of Cholic Acid Generated by the Rare Thalassomonas sp.</title>
        <authorList>
            <person name="Pheiffer F."/>
            <person name="Schneider Y.K."/>
            <person name="Hansen E.H."/>
            <person name="Andersen J.H."/>
            <person name="Isaksson J."/>
            <person name="Busche T."/>
            <person name="R C."/>
            <person name="Kalinowski J."/>
            <person name="Zyl L.V."/>
            <person name="Trindade M."/>
        </authorList>
    </citation>
    <scope>NUCLEOTIDE SEQUENCE [LARGE SCALE GENOMIC DNA]</scope>
    <source>
        <strain evidence="1 2">A5K-106</strain>
    </source>
</reference>
<name>A0AAE9YWC8_9GAMM</name>
<sequence length="121" mass="12982">MPNAKTHMLVGAGVSVTTALLDKNKHPASHHIAIAPVVGAFMGKLPDILEPAFHPNHRQFFHGVTVLTLLSAGLLKTYRWSPAEPVEKFVRGLMLIGGVAYLSHLMCDASTPKGLPLLGKL</sequence>
<dbReference type="RefSeq" id="WP_044832599.1">
    <property type="nucleotide sequence ID" value="NZ_CP059736.1"/>
</dbReference>
<dbReference type="Pfam" id="PF04307">
    <property type="entry name" value="YdjM"/>
    <property type="match status" value="1"/>
</dbReference>